<dbReference type="PANTHER" id="PTHR12213:SF0">
    <property type="entry name" value="CORRINOID ADENOSYLTRANSFERASE MMAB"/>
    <property type="match status" value="1"/>
</dbReference>
<evidence type="ECO:0000256" key="2">
    <source>
        <dbReference type="ARBA" id="ARBA00011233"/>
    </source>
</evidence>
<reference evidence="13" key="1">
    <citation type="journal article" date="2020" name="Fungal Divers.">
        <title>Resolving the Mortierellaceae phylogeny through synthesis of multi-gene phylogenetics and phylogenomics.</title>
        <authorList>
            <person name="Vandepol N."/>
            <person name="Liber J."/>
            <person name="Desiro A."/>
            <person name="Na H."/>
            <person name="Kennedy M."/>
            <person name="Barry K."/>
            <person name="Grigoriev I.V."/>
            <person name="Miller A.N."/>
            <person name="O'Donnell K."/>
            <person name="Stajich J.E."/>
            <person name="Bonito G."/>
        </authorList>
    </citation>
    <scope>NUCLEOTIDE SEQUENCE</scope>
    <source>
        <strain evidence="13">BC1065</strain>
    </source>
</reference>
<evidence type="ECO:0000259" key="12">
    <source>
        <dbReference type="Pfam" id="PF01923"/>
    </source>
</evidence>
<keyword evidence="4 10" id="KW-0547">Nucleotide-binding</keyword>
<evidence type="ECO:0000313" key="13">
    <source>
        <dbReference type="EMBL" id="KAG0260671.1"/>
    </source>
</evidence>
<evidence type="ECO:0000313" key="14">
    <source>
        <dbReference type="Proteomes" id="UP000807716"/>
    </source>
</evidence>
<feature type="domain" description="Cobalamin adenosyltransferase-like" evidence="12">
    <location>
        <begin position="53"/>
        <end position="230"/>
    </location>
</feature>
<dbReference type="Gene3D" id="1.20.1200.10">
    <property type="entry name" value="Cobalamin adenosyltransferase-like"/>
    <property type="match status" value="1"/>
</dbReference>
<evidence type="ECO:0000256" key="8">
    <source>
        <dbReference type="ARBA" id="ARBA00071654"/>
    </source>
</evidence>
<evidence type="ECO:0000256" key="5">
    <source>
        <dbReference type="ARBA" id="ARBA00022840"/>
    </source>
</evidence>
<dbReference type="GO" id="GO:0009235">
    <property type="term" value="P:cobalamin metabolic process"/>
    <property type="evidence" value="ECO:0007669"/>
    <property type="project" value="UniProtKB-ARBA"/>
</dbReference>
<keyword evidence="3 10" id="KW-0808">Transferase</keyword>
<keyword evidence="5 10" id="KW-0067">ATP-binding</keyword>
<dbReference type="AlphaFoldDB" id="A0A9P6Q4T0"/>
<dbReference type="GO" id="GO:0008817">
    <property type="term" value="F:corrinoid adenosyltransferase activity"/>
    <property type="evidence" value="ECO:0007669"/>
    <property type="project" value="TreeGrafter"/>
</dbReference>
<accession>A0A9P6Q4T0</accession>
<evidence type="ECO:0000256" key="10">
    <source>
        <dbReference type="RuleBase" id="RU366026"/>
    </source>
</evidence>
<comment type="catalytic activity">
    <reaction evidence="6">
        <text>cob(I)alamin-[corrinoid adenosyltransferase] + ATP = apo-[corrinoid adenosyltransferase] + adenosylcob(III)alamin + triphosphate</text>
        <dbReference type="Rhea" id="RHEA:56796"/>
        <dbReference type="Rhea" id="RHEA-COMP:14743"/>
        <dbReference type="Rhea" id="RHEA-COMP:14744"/>
        <dbReference type="ChEBI" id="CHEBI:18036"/>
        <dbReference type="ChEBI" id="CHEBI:18408"/>
        <dbReference type="ChEBI" id="CHEBI:30616"/>
        <dbReference type="ChEBI" id="CHEBI:60488"/>
        <dbReference type="ChEBI" id="CHEBI:83228"/>
    </reaction>
    <physiologicalReaction direction="left-to-right" evidence="6">
        <dbReference type="Rhea" id="RHEA:56797"/>
    </physiologicalReaction>
</comment>
<dbReference type="EMBL" id="JAAAJB010000241">
    <property type="protein sequence ID" value="KAG0260671.1"/>
    <property type="molecule type" value="Genomic_DNA"/>
</dbReference>
<feature type="compositionally biased region" description="Polar residues" evidence="11">
    <location>
        <begin position="256"/>
        <end position="266"/>
    </location>
</feature>
<dbReference type="InterPro" id="IPR036451">
    <property type="entry name" value="CblAdoTrfase-like_sf"/>
</dbReference>
<sequence length="266" mass="29156">MSLLRVASRSLLLKARPSPALFGAAHATATRTTAANVRYLFLSPICHAGRPKIYTKTGDKGTSALFTGERRPKDDEVFEALGTNDELASAIGLAREFCIDQPSPDLSHMILQLEQIQCLLQDIGSNIATPRDSSAATAARLARTEFDADGQHVQDLEQWIDRMDQELPPLTSFILPSGGKAAASLHIARTTCRRTERRVAPMAQEHRVDQSVAIYLNRLSDYLFTCARYAAMKGGFKEVAYKKPRPPRAKRGTKASAPSSSNDEDV</sequence>
<evidence type="ECO:0000256" key="9">
    <source>
        <dbReference type="ARBA" id="ARBA00075216"/>
    </source>
</evidence>
<dbReference type="InterPro" id="IPR016030">
    <property type="entry name" value="CblAdoTrfase-like"/>
</dbReference>
<gene>
    <name evidence="13" type="ORF">DFQ27_003419</name>
</gene>
<feature type="compositionally biased region" description="Basic residues" evidence="11">
    <location>
        <begin position="242"/>
        <end position="253"/>
    </location>
</feature>
<dbReference type="Proteomes" id="UP000807716">
    <property type="component" value="Unassembled WGS sequence"/>
</dbReference>
<dbReference type="OrthoDB" id="549173at2759"/>
<evidence type="ECO:0000256" key="1">
    <source>
        <dbReference type="ARBA" id="ARBA00007487"/>
    </source>
</evidence>
<dbReference type="GO" id="GO:0005524">
    <property type="term" value="F:ATP binding"/>
    <property type="evidence" value="ECO:0007669"/>
    <property type="project" value="UniProtKB-UniRule"/>
</dbReference>
<comment type="caution">
    <text evidence="13">The sequence shown here is derived from an EMBL/GenBank/DDBJ whole genome shotgun (WGS) entry which is preliminary data.</text>
</comment>
<feature type="region of interest" description="Disordered" evidence="11">
    <location>
        <begin position="240"/>
        <end position="266"/>
    </location>
</feature>
<evidence type="ECO:0000256" key="6">
    <source>
        <dbReference type="ARBA" id="ARBA00051988"/>
    </source>
</evidence>
<dbReference type="NCBIfam" id="TIGR00636">
    <property type="entry name" value="PduO_Nterm"/>
    <property type="match status" value="1"/>
</dbReference>
<comment type="similarity">
    <text evidence="1 10">Belongs to the Cob(I)alamin adenosyltransferase family.</text>
</comment>
<evidence type="ECO:0000256" key="3">
    <source>
        <dbReference type="ARBA" id="ARBA00022679"/>
    </source>
</evidence>
<comment type="function">
    <text evidence="7">Converts cob(I)alamin to adenosylcobalamin (adenosylcob(III)alamin), a coenzyme for methylmalonyl-CoA mutase, therefore participates in the final step of the vitamin B12 conversion. Generates adenosylcobalamin (AdoCbl) and directly delivers the cofactor to MUT in a transfer that is stimulated by ATP-binding to MMAB and gated by MMAA.</text>
</comment>
<dbReference type="Pfam" id="PF01923">
    <property type="entry name" value="Cob_adeno_trans"/>
    <property type="match status" value="1"/>
</dbReference>
<keyword evidence="14" id="KW-1185">Reference proteome</keyword>
<evidence type="ECO:0000256" key="4">
    <source>
        <dbReference type="ARBA" id="ARBA00022741"/>
    </source>
</evidence>
<dbReference type="FunFam" id="1.20.1200.10:FF:000001">
    <property type="entry name" value="Cob(I)yrinic acid a,c-diamide adenosyltransferase"/>
    <property type="match status" value="1"/>
</dbReference>
<organism evidence="13 14">
    <name type="scientific">Actinomortierella ambigua</name>
    <dbReference type="NCBI Taxonomy" id="1343610"/>
    <lineage>
        <taxon>Eukaryota</taxon>
        <taxon>Fungi</taxon>
        <taxon>Fungi incertae sedis</taxon>
        <taxon>Mucoromycota</taxon>
        <taxon>Mortierellomycotina</taxon>
        <taxon>Mortierellomycetes</taxon>
        <taxon>Mortierellales</taxon>
        <taxon>Mortierellaceae</taxon>
        <taxon>Actinomortierella</taxon>
    </lineage>
</organism>
<protein>
    <recommendedName>
        <fullName evidence="8">Corrinoid adenosyltransferase MMAB</fullName>
    </recommendedName>
    <alternativeName>
        <fullName evidence="9">ATP:co(I)rrinoid adenosyltransferase MMAB</fullName>
    </alternativeName>
</protein>
<dbReference type="InterPro" id="IPR029499">
    <property type="entry name" value="PduO-typ"/>
</dbReference>
<proteinExistence type="inferred from homology"/>
<comment type="subunit">
    <text evidence="2">Homotrimer.</text>
</comment>
<evidence type="ECO:0000256" key="11">
    <source>
        <dbReference type="SAM" id="MobiDB-lite"/>
    </source>
</evidence>
<dbReference type="SUPFAM" id="SSF89028">
    <property type="entry name" value="Cobalamin adenosyltransferase-like"/>
    <property type="match status" value="1"/>
</dbReference>
<dbReference type="PANTHER" id="PTHR12213">
    <property type="entry name" value="CORRINOID ADENOSYLTRANSFERASE"/>
    <property type="match status" value="1"/>
</dbReference>
<evidence type="ECO:0000256" key="7">
    <source>
        <dbReference type="ARBA" id="ARBA00056747"/>
    </source>
</evidence>
<name>A0A9P6Q4T0_9FUNG</name>